<reference evidence="1" key="2">
    <citation type="submission" date="2023-01" db="EMBL/GenBank/DDBJ databases">
        <authorList>
            <person name="Petersen C."/>
        </authorList>
    </citation>
    <scope>NUCLEOTIDE SEQUENCE</scope>
    <source>
        <strain evidence="1">IBT 12815</strain>
    </source>
</reference>
<feature type="non-terminal residue" evidence="1">
    <location>
        <position position="143"/>
    </location>
</feature>
<dbReference type="AlphaFoldDB" id="A0AAD6H607"/>
<dbReference type="Proteomes" id="UP001213799">
    <property type="component" value="Unassembled WGS sequence"/>
</dbReference>
<reference evidence="1" key="1">
    <citation type="journal article" date="2023" name="IMA Fungus">
        <title>Comparative genomic study of the Penicillium genus elucidates a diverse pangenome and 15 lateral gene transfer events.</title>
        <authorList>
            <person name="Petersen C."/>
            <person name="Sorensen T."/>
            <person name="Nielsen M.R."/>
            <person name="Sondergaard T.E."/>
            <person name="Sorensen J.L."/>
            <person name="Fitzpatrick D.A."/>
            <person name="Frisvad J.C."/>
            <person name="Nielsen K.L."/>
        </authorList>
    </citation>
    <scope>NUCLEOTIDE SEQUENCE</scope>
    <source>
        <strain evidence="1">IBT 12815</strain>
    </source>
</reference>
<organism evidence="1 2">
    <name type="scientific">Penicillium hordei</name>
    <dbReference type="NCBI Taxonomy" id="40994"/>
    <lineage>
        <taxon>Eukaryota</taxon>
        <taxon>Fungi</taxon>
        <taxon>Dikarya</taxon>
        <taxon>Ascomycota</taxon>
        <taxon>Pezizomycotina</taxon>
        <taxon>Eurotiomycetes</taxon>
        <taxon>Eurotiomycetidae</taxon>
        <taxon>Eurotiales</taxon>
        <taxon>Aspergillaceae</taxon>
        <taxon>Penicillium</taxon>
    </lineage>
</organism>
<evidence type="ECO:0000313" key="2">
    <source>
        <dbReference type="Proteomes" id="UP001213799"/>
    </source>
</evidence>
<dbReference type="GeneID" id="81588584"/>
<comment type="caution">
    <text evidence="1">The sequence shown here is derived from an EMBL/GenBank/DDBJ whole genome shotgun (WGS) entry which is preliminary data.</text>
</comment>
<name>A0AAD6H607_9EURO</name>
<dbReference type="EMBL" id="JAQJAE010000003">
    <property type="protein sequence ID" value="KAJ5604329.1"/>
    <property type="molecule type" value="Genomic_DNA"/>
</dbReference>
<gene>
    <name evidence="1" type="ORF">N7537_007285</name>
</gene>
<evidence type="ECO:0000313" key="1">
    <source>
        <dbReference type="EMBL" id="KAJ5604329.1"/>
    </source>
</evidence>
<dbReference type="RefSeq" id="XP_056754127.1">
    <property type="nucleotide sequence ID" value="XM_056898342.1"/>
</dbReference>
<protein>
    <submittedName>
        <fullName evidence="1">Uncharacterized protein</fullName>
    </submittedName>
</protein>
<keyword evidence="2" id="KW-1185">Reference proteome</keyword>
<accession>A0AAD6H607</accession>
<sequence length="143" mass="17078">IVTSIITEQRDPIYLGYNRTSNLPNNDFLYKYNPYIVDGRILSREEKGTLNLLLKREVRRSLKDKNTEYIVLYTIAGEDYKLTTNDLRLAKLFRKFTDIFPNDLLKELPPERNFVYYININTADLVNINTYPLFYKKLKELRK</sequence>
<proteinExistence type="predicted"/>